<comment type="similarity">
    <text evidence="1">Belongs to the short-chain dehydrogenases/reductases (SDR) family.</text>
</comment>
<proteinExistence type="inferred from homology"/>
<gene>
    <name evidence="5" type="ORF">GCM10009836_53700</name>
</gene>
<protein>
    <submittedName>
        <fullName evidence="5">SDR family oxidoreductase</fullName>
    </submittedName>
</protein>
<dbReference type="PANTHER" id="PTHR24321:SF8">
    <property type="entry name" value="ESTRADIOL 17-BETA-DEHYDROGENASE 8-RELATED"/>
    <property type="match status" value="1"/>
</dbReference>
<evidence type="ECO:0000256" key="1">
    <source>
        <dbReference type="ARBA" id="ARBA00006484"/>
    </source>
</evidence>
<dbReference type="Pfam" id="PF13561">
    <property type="entry name" value="adh_short_C2"/>
    <property type="match status" value="1"/>
</dbReference>
<dbReference type="InterPro" id="IPR002347">
    <property type="entry name" value="SDR_fam"/>
</dbReference>
<dbReference type="SUPFAM" id="SSF51735">
    <property type="entry name" value="NAD(P)-binding Rossmann-fold domains"/>
    <property type="match status" value="1"/>
</dbReference>
<dbReference type="PROSITE" id="PS00061">
    <property type="entry name" value="ADH_SHORT"/>
    <property type="match status" value="1"/>
</dbReference>
<feature type="domain" description="Ketoreductase" evidence="4">
    <location>
        <begin position="2"/>
        <end position="185"/>
    </location>
</feature>
<evidence type="ECO:0000259" key="4">
    <source>
        <dbReference type="SMART" id="SM00822"/>
    </source>
</evidence>
<dbReference type="PRINTS" id="PR00080">
    <property type="entry name" value="SDRFAMILY"/>
</dbReference>
<organism evidence="5 6">
    <name type="scientific">Pseudonocardia ailaonensis</name>
    <dbReference type="NCBI Taxonomy" id="367279"/>
    <lineage>
        <taxon>Bacteria</taxon>
        <taxon>Bacillati</taxon>
        <taxon>Actinomycetota</taxon>
        <taxon>Actinomycetes</taxon>
        <taxon>Pseudonocardiales</taxon>
        <taxon>Pseudonocardiaceae</taxon>
        <taxon>Pseudonocardia</taxon>
    </lineage>
</organism>
<dbReference type="PRINTS" id="PR00081">
    <property type="entry name" value="GDHRDH"/>
</dbReference>
<dbReference type="Proteomes" id="UP001500449">
    <property type="component" value="Unassembled WGS sequence"/>
</dbReference>
<name>A0ABN2NH70_9PSEU</name>
<sequence length="227" mass="23523">MARVLVTGAASGIGAGTAMFLAEQGWEVVGADLKPGEGQLELDAAQEDSWDRALDAAGPLDALVNCAGFRSRAPIAEMAVEEFDRMMNVHVRGTFLGVRGCTRRWQTEQKPGAIVAISSVTATHAVAGQIHYVTAKAAIAGLVRAASVELAPDRIRVNAIAPGVISTPMTADRLGDPDQRQWLATRVPGGAVGEPADIAAAVGYLLSDAARLVTGVLLPVDGGWTAC</sequence>
<dbReference type="CDD" id="cd05233">
    <property type="entry name" value="SDR_c"/>
    <property type="match status" value="1"/>
</dbReference>
<reference evidence="5 6" key="1">
    <citation type="journal article" date="2019" name="Int. J. Syst. Evol. Microbiol.">
        <title>The Global Catalogue of Microorganisms (GCM) 10K type strain sequencing project: providing services to taxonomists for standard genome sequencing and annotation.</title>
        <authorList>
            <consortium name="The Broad Institute Genomics Platform"/>
            <consortium name="The Broad Institute Genome Sequencing Center for Infectious Disease"/>
            <person name="Wu L."/>
            <person name="Ma J."/>
        </authorList>
    </citation>
    <scope>NUCLEOTIDE SEQUENCE [LARGE SCALE GENOMIC DNA]</scope>
    <source>
        <strain evidence="5 6">JCM 16009</strain>
    </source>
</reference>
<dbReference type="EMBL" id="BAAAQK010000022">
    <property type="protein sequence ID" value="GAA1866553.1"/>
    <property type="molecule type" value="Genomic_DNA"/>
</dbReference>
<dbReference type="SMART" id="SM00822">
    <property type="entry name" value="PKS_KR"/>
    <property type="match status" value="1"/>
</dbReference>
<evidence type="ECO:0000256" key="3">
    <source>
        <dbReference type="ARBA" id="ARBA00023027"/>
    </source>
</evidence>
<evidence type="ECO:0000313" key="6">
    <source>
        <dbReference type="Proteomes" id="UP001500449"/>
    </source>
</evidence>
<comment type="caution">
    <text evidence="5">The sequence shown here is derived from an EMBL/GenBank/DDBJ whole genome shotgun (WGS) entry which is preliminary data.</text>
</comment>
<dbReference type="InterPro" id="IPR057326">
    <property type="entry name" value="KR_dom"/>
</dbReference>
<dbReference type="InterPro" id="IPR020904">
    <property type="entry name" value="Sc_DH/Rdtase_CS"/>
</dbReference>
<accession>A0ABN2NH70</accession>
<dbReference type="InterPro" id="IPR036291">
    <property type="entry name" value="NAD(P)-bd_dom_sf"/>
</dbReference>
<dbReference type="PANTHER" id="PTHR24321">
    <property type="entry name" value="DEHYDROGENASES, SHORT CHAIN"/>
    <property type="match status" value="1"/>
</dbReference>
<evidence type="ECO:0000256" key="2">
    <source>
        <dbReference type="ARBA" id="ARBA00023002"/>
    </source>
</evidence>
<keyword evidence="6" id="KW-1185">Reference proteome</keyword>
<evidence type="ECO:0000313" key="5">
    <source>
        <dbReference type="EMBL" id="GAA1866553.1"/>
    </source>
</evidence>
<dbReference type="Gene3D" id="3.40.50.720">
    <property type="entry name" value="NAD(P)-binding Rossmann-like Domain"/>
    <property type="match status" value="1"/>
</dbReference>
<keyword evidence="3" id="KW-0520">NAD</keyword>
<dbReference type="RefSeq" id="WP_344422855.1">
    <property type="nucleotide sequence ID" value="NZ_BAAAQK010000022.1"/>
</dbReference>
<keyword evidence="2" id="KW-0560">Oxidoreductase</keyword>